<gene>
    <name evidence="1" type="ORF">BEU04_00975</name>
</gene>
<proteinExistence type="predicted"/>
<accession>A0A1J5TV68</accession>
<dbReference type="EMBL" id="MIYU01000001">
    <property type="protein sequence ID" value="OIR20405.1"/>
    <property type="molecule type" value="Genomic_DNA"/>
</dbReference>
<evidence type="ECO:0000313" key="1">
    <source>
        <dbReference type="EMBL" id="OIR20405.1"/>
    </source>
</evidence>
<organism evidence="1 2">
    <name type="scientific">Marine Group III euryarchaeote CG-Bathy1</name>
    <dbReference type="NCBI Taxonomy" id="1889001"/>
    <lineage>
        <taxon>Archaea</taxon>
        <taxon>Methanobacteriati</taxon>
        <taxon>Thermoplasmatota</taxon>
        <taxon>Thermoplasmata</taxon>
        <taxon>Candidatus Thermoprofundales</taxon>
    </lineage>
</organism>
<name>A0A1J5TV68_9ARCH</name>
<evidence type="ECO:0000313" key="2">
    <source>
        <dbReference type="Proteomes" id="UP000183815"/>
    </source>
</evidence>
<dbReference type="Proteomes" id="UP000183815">
    <property type="component" value="Unassembled WGS sequence"/>
</dbReference>
<protein>
    <submittedName>
        <fullName evidence="1">Uncharacterized protein</fullName>
    </submittedName>
</protein>
<comment type="caution">
    <text evidence="1">The sequence shown here is derived from an EMBL/GenBank/DDBJ whole genome shotgun (WGS) entry which is preliminary data.</text>
</comment>
<reference evidence="1 2" key="1">
    <citation type="submission" date="2016-08" db="EMBL/GenBank/DDBJ databases">
        <title>New Insights into Marine Group III Euryarchaeota, from dark to light.</title>
        <authorList>
            <person name="Haro-Moreno J.M."/>
            <person name="Rodriguez-Valera F."/>
            <person name="Lopez-Garcia P."/>
            <person name="Moreira D."/>
            <person name="Martin-Cuadrado A.B."/>
        </authorList>
    </citation>
    <scope>NUCLEOTIDE SEQUENCE [LARGE SCALE GENOMIC DNA]</scope>
    <source>
        <strain evidence="1">CG-Bathy1</strain>
    </source>
</reference>
<dbReference type="AlphaFoldDB" id="A0A1J5TV68"/>
<sequence length="204" mass="22111">MRDVGKIAIALLVVGAFVGMVSISPAVSAHSGGFYTIMLRPDSWSEEIQPSIARISQNDSAVWRNVDNTNVDNGDSENVSYHRILVDMNGDGVFNGTEDIQSENMYFNEMFSITFNNTNMGGDVETCSSVDCVSENTYGYVNEVHYENGNVTTRQGAVVVSPHIDNVPVVEEIPEDDDTLLLIAVASGAGAMYIGSSLVKKDEE</sequence>